<dbReference type="Proteomes" id="UP001054945">
    <property type="component" value="Unassembled WGS sequence"/>
</dbReference>
<protein>
    <submittedName>
        <fullName evidence="1">Uncharacterized protein</fullName>
    </submittedName>
</protein>
<keyword evidence="2" id="KW-1185">Reference proteome</keyword>
<gene>
    <name evidence="1" type="ORF">CEXT_264561</name>
</gene>
<proteinExistence type="predicted"/>
<dbReference type="AlphaFoldDB" id="A0AAV4S7N5"/>
<evidence type="ECO:0000313" key="2">
    <source>
        <dbReference type="Proteomes" id="UP001054945"/>
    </source>
</evidence>
<sequence length="194" mass="22734">MKKHAQGGKFKLISNKWKDDCEGSMIGKWLTLLFPLSELPPIMVHPMASLTVTSRKFNEHFKETVKITLAREVLKSLAINAEQINYYVSQKQLYESRWSSVYRRDVGRIRYRKIPEVENVFRTFENNHATSMRTVEHVLNVNRSTIWRTLNDEKCICIICRECTYETGSLSIGVNFARWFLQQAVVSPARLIYR</sequence>
<accession>A0AAV4S7N5</accession>
<comment type="caution">
    <text evidence="1">The sequence shown here is derived from an EMBL/GenBank/DDBJ whole genome shotgun (WGS) entry which is preliminary data.</text>
</comment>
<evidence type="ECO:0000313" key="1">
    <source>
        <dbReference type="EMBL" id="GIY28944.1"/>
    </source>
</evidence>
<organism evidence="1 2">
    <name type="scientific">Caerostris extrusa</name>
    <name type="common">Bark spider</name>
    <name type="synonym">Caerostris bankana</name>
    <dbReference type="NCBI Taxonomy" id="172846"/>
    <lineage>
        <taxon>Eukaryota</taxon>
        <taxon>Metazoa</taxon>
        <taxon>Ecdysozoa</taxon>
        <taxon>Arthropoda</taxon>
        <taxon>Chelicerata</taxon>
        <taxon>Arachnida</taxon>
        <taxon>Araneae</taxon>
        <taxon>Araneomorphae</taxon>
        <taxon>Entelegynae</taxon>
        <taxon>Araneoidea</taxon>
        <taxon>Araneidae</taxon>
        <taxon>Caerostris</taxon>
    </lineage>
</organism>
<name>A0AAV4S7N5_CAEEX</name>
<reference evidence="1 2" key="1">
    <citation type="submission" date="2021-06" db="EMBL/GenBank/DDBJ databases">
        <title>Caerostris extrusa draft genome.</title>
        <authorList>
            <person name="Kono N."/>
            <person name="Arakawa K."/>
        </authorList>
    </citation>
    <scope>NUCLEOTIDE SEQUENCE [LARGE SCALE GENOMIC DNA]</scope>
</reference>
<dbReference type="EMBL" id="BPLR01009005">
    <property type="protein sequence ID" value="GIY28944.1"/>
    <property type="molecule type" value="Genomic_DNA"/>
</dbReference>